<reference evidence="2 3" key="1">
    <citation type="journal article" date="2024" name="Commun. Biol.">
        <title>Comparative genomic analysis of thermophilic fungi reveals convergent evolutionary adaptations and gene losses.</title>
        <authorList>
            <person name="Steindorff A.S."/>
            <person name="Aguilar-Pontes M.V."/>
            <person name="Robinson A.J."/>
            <person name="Andreopoulos B."/>
            <person name="LaButti K."/>
            <person name="Kuo A."/>
            <person name="Mondo S."/>
            <person name="Riley R."/>
            <person name="Otillar R."/>
            <person name="Haridas S."/>
            <person name="Lipzen A."/>
            <person name="Grimwood J."/>
            <person name="Schmutz J."/>
            <person name="Clum A."/>
            <person name="Reid I.D."/>
            <person name="Moisan M.C."/>
            <person name="Butler G."/>
            <person name="Nguyen T.T.M."/>
            <person name="Dewar K."/>
            <person name="Conant G."/>
            <person name="Drula E."/>
            <person name="Henrissat B."/>
            <person name="Hansel C."/>
            <person name="Singer S."/>
            <person name="Hutchinson M.I."/>
            <person name="de Vries R.P."/>
            <person name="Natvig D.O."/>
            <person name="Powell A.J."/>
            <person name="Tsang A."/>
            <person name="Grigoriev I.V."/>
        </authorList>
    </citation>
    <scope>NUCLEOTIDE SEQUENCE [LARGE SCALE GENOMIC DNA]</scope>
    <source>
        <strain evidence="2 3">ATCC 24622</strain>
    </source>
</reference>
<feature type="compositionally biased region" description="Polar residues" evidence="1">
    <location>
        <begin position="417"/>
        <end position="426"/>
    </location>
</feature>
<feature type="region of interest" description="Disordered" evidence="1">
    <location>
        <begin position="245"/>
        <end position="316"/>
    </location>
</feature>
<feature type="compositionally biased region" description="Basic residues" evidence="1">
    <location>
        <begin position="687"/>
        <end position="703"/>
    </location>
</feature>
<feature type="compositionally biased region" description="Basic residues" evidence="1">
    <location>
        <begin position="292"/>
        <end position="305"/>
    </location>
</feature>
<feature type="region of interest" description="Disordered" evidence="1">
    <location>
        <begin position="395"/>
        <end position="472"/>
    </location>
</feature>
<feature type="compositionally biased region" description="Polar residues" evidence="1">
    <location>
        <begin position="434"/>
        <end position="443"/>
    </location>
</feature>
<evidence type="ECO:0000313" key="3">
    <source>
        <dbReference type="Proteomes" id="UP001586593"/>
    </source>
</evidence>
<proteinExistence type="predicted"/>
<sequence length="771" mass="84185">MLSRSSFSIRRLISHRRTRSIDEDCGGDYSVNGDSHGGNDDKGNDVPVKRQKTWSWVPPRNRTKYPTKKEPVAIVILREPASVKHISQPPRSLDTPYSSKSSLCSCEDCNTASAAGLSTRGTESAWCSLCPFNPEPGSKSSHDSNRPTSTQGHDGRRSPQPISRKEEEMPLTDFPAQLSKSGDSHTTLQPQQPSPLDSRRAGTAVQLEGVESSSDNIQQLIRETDEAFKSVGVAIAQAELGIGSFRSTGPEQSIRKWLPRSPALPPMSTRRLSSKGGAYTLKSPTRSGSVSKPRRKRSQKARRKPAVPPKKAPKWASNAKELINSRLFNRIEVDEVLPQSRLQEIRMRTSQLQVKKSTETLKTIETDGSDTPLEPFHLQDLPSRIGAAGVVTTALEEESSPDVADVDTKAVDKDDQTSQNTRSHIITSPFPDALSNSPQSGNPSLRDISFPSSVTPSNNATRFPGKRQLPLPTILEVIDSGTPGETVPPRSEPGAQHDETFIFLPCTPYTQNVPTFRHGPIRLAVEDVALTYGTSRFSTNTKAAAAAAAAVDDSLDWTAFQMAILGGAGDLSGETSEYGRRTGNAADEAEDLCTWFDSFGFESYGRLISATCAAAVVSKDSTISDAEKGGWEADSEPMRAETQTLPIPVELEHPSGFWNEGRFDSSRFYAARSFGVRRWTTEGHPKRYERHPRLGGRGRHLRGLRSAGSRRQSTESVPSLPQSPMPDLGTDCPGIEALVPMGYNLGHDLGDFLRWEAENVYALGFHGPQES</sequence>
<feature type="region of interest" description="Disordered" evidence="1">
    <location>
        <begin position="135"/>
        <end position="217"/>
    </location>
</feature>
<name>A0ABR3XS92_9PEZI</name>
<feature type="compositionally biased region" description="Polar residues" evidence="1">
    <location>
        <begin position="178"/>
        <end position="195"/>
    </location>
</feature>
<accession>A0ABR3XS92</accession>
<feature type="region of interest" description="Disordered" evidence="1">
    <location>
        <begin position="23"/>
        <end position="49"/>
    </location>
</feature>
<dbReference type="Proteomes" id="UP001586593">
    <property type="component" value="Unassembled WGS sequence"/>
</dbReference>
<evidence type="ECO:0000313" key="2">
    <source>
        <dbReference type="EMBL" id="KAL1878606.1"/>
    </source>
</evidence>
<dbReference type="EMBL" id="JAZHXJ010000050">
    <property type="protein sequence ID" value="KAL1878606.1"/>
    <property type="molecule type" value="Genomic_DNA"/>
</dbReference>
<feature type="compositionally biased region" description="Polar residues" evidence="1">
    <location>
        <begin position="450"/>
        <end position="461"/>
    </location>
</feature>
<organism evidence="2 3">
    <name type="scientific">Phialemonium thermophilum</name>
    <dbReference type="NCBI Taxonomy" id="223376"/>
    <lineage>
        <taxon>Eukaryota</taxon>
        <taxon>Fungi</taxon>
        <taxon>Dikarya</taxon>
        <taxon>Ascomycota</taxon>
        <taxon>Pezizomycotina</taxon>
        <taxon>Sordariomycetes</taxon>
        <taxon>Sordariomycetidae</taxon>
        <taxon>Cephalothecales</taxon>
        <taxon>Cephalothecaceae</taxon>
        <taxon>Phialemonium</taxon>
    </lineage>
</organism>
<protein>
    <submittedName>
        <fullName evidence="2">Uncharacterized protein</fullName>
    </submittedName>
</protein>
<gene>
    <name evidence="2" type="ORF">VTK73DRAFT_7687</name>
</gene>
<keyword evidence="3" id="KW-1185">Reference proteome</keyword>
<comment type="caution">
    <text evidence="2">The sequence shown here is derived from an EMBL/GenBank/DDBJ whole genome shotgun (WGS) entry which is preliminary data.</text>
</comment>
<feature type="compositionally biased region" description="Basic and acidic residues" evidence="1">
    <location>
        <begin position="37"/>
        <end position="48"/>
    </location>
</feature>
<feature type="region of interest" description="Disordered" evidence="1">
    <location>
        <begin position="686"/>
        <end position="729"/>
    </location>
</feature>
<evidence type="ECO:0000256" key="1">
    <source>
        <dbReference type="SAM" id="MobiDB-lite"/>
    </source>
</evidence>
<feature type="compositionally biased region" description="Basic and acidic residues" evidence="1">
    <location>
        <begin position="153"/>
        <end position="168"/>
    </location>
</feature>
<feature type="compositionally biased region" description="Basic and acidic residues" evidence="1">
    <location>
        <begin position="406"/>
        <end position="416"/>
    </location>
</feature>